<dbReference type="EMBL" id="JBHUIM010000003">
    <property type="protein sequence ID" value="MFD2248137.1"/>
    <property type="molecule type" value="Genomic_DNA"/>
</dbReference>
<keyword evidence="2" id="KW-1185">Reference proteome</keyword>
<name>A0ABW5D2L6_9BACT</name>
<organism evidence="1 2">
    <name type="scientific">Pontibacter ruber</name>
    <dbReference type="NCBI Taxonomy" id="1343895"/>
    <lineage>
        <taxon>Bacteria</taxon>
        <taxon>Pseudomonadati</taxon>
        <taxon>Bacteroidota</taxon>
        <taxon>Cytophagia</taxon>
        <taxon>Cytophagales</taxon>
        <taxon>Hymenobacteraceae</taxon>
        <taxon>Pontibacter</taxon>
    </lineage>
</organism>
<dbReference type="RefSeq" id="WP_250431930.1">
    <property type="nucleotide sequence ID" value="NZ_JALPRR010000004.1"/>
</dbReference>
<reference evidence="2" key="1">
    <citation type="journal article" date="2019" name="Int. J. Syst. Evol. Microbiol.">
        <title>The Global Catalogue of Microorganisms (GCM) 10K type strain sequencing project: providing services to taxonomists for standard genome sequencing and annotation.</title>
        <authorList>
            <consortium name="The Broad Institute Genomics Platform"/>
            <consortium name="The Broad Institute Genome Sequencing Center for Infectious Disease"/>
            <person name="Wu L."/>
            <person name="Ma J."/>
        </authorList>
    </citation>
    <scope>NUCLEOTIDE SEQUENCE [LARGE SCALE GENOMIC DNA]</scope>
    <source>
        <strain evidence="2">CGMCC 4.1782</strain>
    </source>
</reference>
<accession>A0ABW5D2L6</accession>
<sequence length="85" mass="9715">MHFDIETDKNLRNDAFLFGEAQSRAVVSVAPEKQAAFEQAPQNKAVNFTRLGIVTRHDYHINGELFHVITVAKKHYDTALEQIFD</sequence>
<dbReference type="Proteomes" id="UP001597374">
    <property type="component" value="Unassembled WGS sequence"/>
</dbReference>
<comment type="caution">
    <text evidence="1">The sequence shown here is derived from an EMBL/GenBank/DDBJ whole genome shotgun (WGS) entry which is preliminary data.</text>
</comment>
<dbReference type="Gene3D" id="3.90.650.10">
    <property type="entry name" value="PurM-like C-terminal domain"/>
    <property type="match status" value="1"/>
</dbReference>
<dbReference type="SUPFAM" id="SSF56042">
    <property type="entry name" value="PurM C-terminal domain-like"/>
    <property type="match status" value="1"/>
</dbReference>
<proteinExistence type="predicted"/>
<evidence type="ECO:0000313" key="2">
    <source>
        <dbReference type="Proteomes" id="UP001597374"/>
    </source>
</evidence>
<evidence type="ECO:0000313" key="1">
    <source>
        <dbReference type="EMBL" id="MFD2248137.1"/>
    </source>
</evidence>
<dbReference type="InterPro" id="IPR036676">
    <property type="entry name" value="PurM-like_C_sf"/>
</dbReference>
<gene>
    <name evidence="1" type="ORF">ACFSKP_17850</name>
</gene>
<protein>
    <submittedName>
        <fullName evidence="1">Uncharacterized protein</fullName>
    </submittedName>
</protein>